<dbReference type="Gene3D" id="3.90.980.10">
    <property type="entry name" value="DNA primase, catalytic core, N-terminal domain"/>
    <property type="match status" value="1"/>
</dbReference>
<evidence type="ECO:0000313" key="15">
    <source>
        <dbReference type="EMBL" id="MDM8145833.1"/>
    </source>
</evidence>
<proteinExistence type="inferred from homology"/>
<dbReference type="Pfam" id="PF08275">
    <property type="entry name" value="DNAG_N"/>
    <property type="match status" value="1"/>
</dbReference>
<dbReference type="InterPro" id="IPR002694">
    <property type="entry name" value="Znf_CHC2"/>
</dbReference>
<feature type="compositionally biased region" description="Low complexity" evidence="13">
    <location>
        <begin position="462"/>
        <end position="484"/>
    </location>
</feature>
<evidence type="ECO:0000313" key="16">
    <source>
        <dbReference type="Proteomes" id="UP001228403"/>
    </source>
</evidence>
<dbReference type="PROSITE" id="PS50880">
    <property type="entry name" value="TOPRIM"/>
    <property type="match status" value="1"/>
</dbReference>
<evidence type="ECO:0000256" key="3">
    <source>
        <dbReference type="ARBA" id="ARBA00022679"/>
    </source>
</evidence>
<comment type="similarity">
    <text evidence="12">Belongs to the DnaG primase family.</text>
</comment>
<dbReference type="Pfam" id="PF01807">
    <property type="entry name" value="Zn_ribbon_DnaG"/>
    <property type="match status" value="1"/>
</dbReference>
<dbReference type="SUPFAM" id="SSF57783">
    <property type="entry name" value="Zinc beta-ribbon"/>
    <property type="match status" value="1"/>
</dbReference>
<dbReference type="SMART" id="SM00400">
    <property type="entry name" value="ZnF_CHCC"/>
    <property type="match status" value="1"/>
</dbReference>
<dbReference type="EC" id="2.7.7.101" evidence="12"/>
<evidence type="ECO:0000256" key="12">
    <source>
        <dbReference type="HAMAP-Rule" id="MF_00974"/>
    </source>
</evidence>
<reference evidence="16" key="2">
    <citation type="submission" date="2023-07" db="EMBL/GenBank/DDBJ databases">
        <title>Identification and characterization of horizontal gene transfer across gut microbiota members of farm animals based on homology search.</title>
        <authorList>
            <person name="Schwarzerova J."/>
            <person name="Nykrynova M."/>
            <person name="Jureckova K."/>
            <person name="Cejkova D."/>
            <person name="Rychlik I."/>
        </authorList>
    </citation>
    <scope>NUCLEOTIDE SEQUENCE [LARGE SCALE GENOMIC DNA]</scope>
    <source>
        <strain evidence="16">ET4</strain>
    </source>
</reference>
<comment type="catalytic activity">
    <reaction evidence="12">
        <text>ssDNA + n NTP = ssDNA/pppN(pN)n-1 hybrid + (n-1) diphosphate.</text>
        <dbReference type="EC" id="2.7.7.101"/>
    </reaction>
</comment>
<dbReference type="SMART" id="SM00493">
    <property type="entry name" value="TOPRIM"/>
    <property type="match status" value="1"/>
</dbReference>
<dbReference type="HAMAP" id="MF_00974">
    <property type="entry name" value="DNA_primase_DnaG"/>
    <property type="match status" value="1"/>
</dbReference>
<dbReference type="PANTHER" id="PTHR30313:SF2">
    <property type="entry name" value="DNA PRIMASE"/>
    <property type="match status" value="1"/>
</dbReference>
<dbReference type="CDD" id="cd03364">
    <property type="entry name" value="TOPRIM_DnaG_primases"/>
    <property type="match status" value="1"/>
</dbReference>
<comment type="cofactor">
    <cofactor evidence="12">
        <name>Zn(2+)</name>
        <dbReference type="ChEBI" id="CHEBI:29105"/>
    </cofactor>
    <text evidence="12">Binds 1 zinc ion per monomer.</text>
</comment>
<comment type="subunit">
    <text evidence="12">Monomer. Interacts with DnaB.</text>
</comment>
<evidence type="ECO:0000256" key="9">
    <source>
        <dbReference type="ARBA" id="ARBA00022842"/>
    </source>
</evidence>
<reference evidence="15 16" key="1">
    <citation type="submission" date="2023-06" db="EMBL/GenBank/DDBJ databases">
        <authorList>
            <person name="Zeman M."/>
            <person name="Kubasova T."/>
            <person name="Jahodarova E."/>
            <person name="Nykrynova M."/>
            <person name="Rychlik I."/>
        </authorList>
    </citation>
    <scope>NUCLEOTIDE SEQUENCE [LARGE SCALE GENOMIC DNA]</scope>
    <source>
        <strain evidence="15 16">ET4</strain>
    </source>
</reference>
<feature type="zinc finger region" description="CHC2-type" evidence="12">
    <location>
        <begin position="37"/>
        <end position="61"/>
    </location>
</feature>
<comment type="domain">
    <text evidence="12">Contains an N-terminal zinc-binding domain, a central core domain that contains the primase activity, and a C-terminal DnaB-binding domain.</text>
</comment>
<evidence type="ECO:0000259" key="14">
    <source>
        <dbReference type="PROSITE" id="PS50880"/>
    </source>
</evidence>
<dbReference type="Proteomes" id="UP001228403">
    <property type="component" value="Unassembled WGS sequence"/>
</dbReference>
<keyword evidence="16" id="KW-1185">Reference proteome</keyword>
<keyword evidence="11 12" id="KW-0804">Transcription</keyword>
<dbReference type="Pfam" id="PF13155">
    <property type="entry name" value="Toprim_2"/>
    <property type="match status" value="1"/>
</dbReference>
<dbReference type="Gene3D" id="3.90.580.10">
    <property type="entry name" value="Zinc finger, CHC2-type domain"/>
    <property type="match status" value="1"/>
</dbReference>
<dbReference type="PANTHER" id="PTHR30313">
    <property type="entry name" value="DNA PRIMASE"/>
    <property type="match status" value="1"/>
</dbReference>
<keyword evidence="10 12" id="KW-0238">DNA-binding</keyword>
<dbReference type="InterPro" id="IPR030846">
    <property type="entry name" value="DnaG_bac"/>
</dbReference>
<keyword evidence="2 12" id="KW-0639">Primosome</keyword>
<comment type="function">
    <text evidence="12">RNA polymerase that catalyzes the synthesis of short RNA molecules used as primers for DNA polymerase during DNA replication.</text>
</comment>
<evidence type="ECO:0000256" key="7">
    <source>
        <dbReference type="ARBA" id="ARBA00022771"/>
    </source>
</evidence>
<dbReference type="SUPFAM" id="SSF56731">
    <property type="entry name" value="DNA primase core"/>
    <property type="match status" value="1"/>
</dbReference>
<gene>
    <name evidence="12 15" type="primary">dnaG</name>
    <name evidence="15" type="ORF">QUW02_07860</name>
</gene>
<evidence type="ECO:0000256" key="5">
    <source>
        <dbReference type="ARBA" id="ARBA00022705"/>
    </source>
</evidence>
<dbReference type="InterPro" id="IPR013264">
    <property type="entry name" value="DNAG_N"/>
</dbReference>
<keyword evidence="7 12" id="KW-0863">Zinc-finger</keyword>
<evidence type="ECO:0000256" key="2">
    <source>
        <dbReference type="ARBA" id="ARBA00022515"/>
    </source>
</evidence>
<keyword evidence="4 12" id="KW-0548">Nucleotidyltransferase</keyword>
<keyword evidence="6 12" id="KW-0479">Metal-binding</keyword>
<sequence length="721" mass="82111">MIDRATVERIMDAAQIVDVVSDFVTLRRAGVNYKGLCPFHDDRTPSFVVSPAKGLCKCFACGKGGNAVHFIMEHEQLSYPDALRYLARKYHIEIQERELTDQEKLAQSERESMFVVNEWARDYFEQQLYDTVDGRAIGMAYFRSRGFRDDIIKRFQLGFSPMQKDALAREALGKGFREEYLVKTGLCIKQEHGGLKDRFWGRVIFPIHTVSGKVVGFGGRVLDQATKGVNMKYQNSPESSIYSKKKELYGLFQAKQAIVKNDLCFLVEGYTDVISMHQMGVEHVVSSSGTALTQQQIQMIHRFTENITVLYDGDAAGIKASERGIDMLLAEGMNVKVLLLPDGDDPDSFARNRTAAEYQAYLKEHQVDFIKFKTDLLLQEAQGDPIKLSRLVHSIVCSIAVVPDEIMRTLYTRETAVMLGMEEKVLVSAINKQMSVYRTEQKKRRQNEERREQNISESPVNEATAAPETVAPVTGQTAGGTVTVDPTRNPEPAVQTAPSEQPSEISAGAKAEEQKAEEESSQFLAYIQKGKNGPNMAFYQKELLLVQVLIRYGEHIVCYVEDEQGQEVPFTVVEFIYYALQEDKLNFQVALHQRILDEALEHFREPDFSAQRYFLNHPDQAVSTLAFQLTSDKYQLSKYHTKNQKLTTDEERLFDLVRHLMTDFKLAIIDEELKGILNRLRDPLILKDKEAYMKVMKHYMEVKEVESTLAKERGDRVITSL</sequence>
<dbReference type="InterPro" id="IPR006171">
    <property type="entry name" value="TOPRIM_dom"/>
</dbReference>
<dbReference type="Gene3D" id="3.40.1360.10">
    <property type="match status" value="1"/>
</dbReference>
<feature type="region of interest" description="Disordered" evidence="13">
    <location>
        <begin position="438"/>
        <end position="514"/>
    </location>
</feature>
<dbReference type="InterPro" id="IPR034151">
    <property type="entry name" value="TOPRIM_DnaG_bac"/>
</dbReference>
<dbReference type="EMBL" id="JAUDCF010000015">
    <property type="protein sequence ID" value="MDM8145833.1"/>
    <property type="molecule type" value="Genomic_DNA"/>
</dbReference>
<keyword evidence="9" id="KW-0460">Magnesium</keyword>
<name>A0ABT7U7U6_9BACE</name>
<evidence type="ECO:0000256" key="1">
    <source>
        <dbReference type="ARBA" id="ARBA00022478"/>
    </source>
</evidence>
<protein>
    <recommendedName>
        <fullName evidence="12">DNA primase</fullName>
        <ecNumber evidence="12">2.7.7.101</ecNumber>
    </recommendedName>
</protein>
<dbReference type="InterPro" id="IPR037068">
    <property type="entry name" value="DNA_primase_core_N_sf"/>
</dbReference>
<keyword evidence="5 12" id="KW-0235">DNA replication</keyword>
<evidence type="ECO:0000256" key="11">
    <source>
        <dbReference type="ARBA" id="ARBA00023163"/>
    </source>
</evidence>
<organism evidence="15 16">
    <name type="scientific">Bacteroides eggerthii</name>
    <dbReference type="NCBI Taxonomy" id="28111"/>
    <lineage>
        <taxon>Bacteria</taxon>
        <taxon>Pseudomonadati</taxon>
        <taxon>Bacteroidota</taxon>
        <taxon>Bacteroidia</taxon>
        <taxon>Bacteroidales</taxon>
        <taxon>Bacteroidaceae</taxon>
        <taxon>Bacteroides</taxon>
    </lineage>
</organism>
<dbReference type="InterPro" id="IPR050219">
    <property type="entry name" value="DnaG_primase"/>
</dbReference>
<keyword evidence="3 12" id="KW-0808">Transferase</keyword>
<evidence type="ECO:0000256" key="13">
    <source>
        <dbReference type="SAM" id="MobiDB-lite"/>
    </source>
</evidence>
<accession>A0ABT7U7U6</accession>
<feature type="domain" description="Toprim" evidence="14">
    <location>
        <begin position="262"/>
        <end position="343"/>
    </location>
</feature>
<dbReference type="InterPro" id="IPR006295">
    <property type="entry name" value="DNA_primase_DnaG"/>
</dbReference>
<keyword evidence="1 12" id="KW-0240">DNA-directed RNA polymerase</keyword>
<evidence type="ECO:0000256" key="8">
    <source>
        <dbReference type="ARBA" id="ARBA00022833"/>
    </source>
</evidence>
<keyword evidence="8 12" id="KW-0862">Zinc</keyword>
<evidence type="ECO:0000256" key="4">
    <source>
        <dbReference type="ARBA" id="ARBA00022695"/>
    </source>
</evidence>
<dbReference type="InterPro" id="IPR036977">
    <property type="entry name" value="DNA_primase_Znf_CHC2"/>
</dbReference>
<comment type="caution">
    <text evidence="15">The sequence shown here is derived from an EMBL/GenBank/DDBJ whole genome shotgun (WGS) entry which is preliminary data.</text>
</comment>
<dbReference type="NCBIfam" id="TIGR01391">
    <property type="entry name" value="dnaG"/>
    <property type="match status" value="1"/>
</dbReference>
<evidence type="ECO:0000256" key="6">
    <source>
        <dbReference type="ARBA" id="ARBA00022723"/>
    </source>
</evidence>
<evidence type="ECO:0000256" key="10">
    <source>
        <dbReference type="ARBA" id="ARBA00023125"/>
    </source>
</evidence>